<evidence type="ECO:0000256" key="4">
    <source>
        <dbReference type="ARBA" id="ARBA00022777"/>
    </source>
</evidence>
<dbReference type="GO" id="GO:0005524">
    <property type="term" value="F:ATP binding"/>
    <property type="evidence" value="ECO:0007669"/>
    <property type="project" value="UniProtKB-UniRule"/>
</dbReference>
<keyword evidence="5 7" id="KW-0067">ATP-binding</keyword>
<comment type="function">
    <text evidence="5">Catalyzes the reversible transfer of the terminal phosphate group between ATP and AMP. Plays an important role in cellular energy homeostasis and in adenine nucleotide metabolism.</text>
</comment>
<evidence type="ECO:0000313" key="8">
    <source>
        <dbReference type="EMBL" id="KKQ90397.1"/>
    </source>
</evidence>
<feature type="region of interest" description="NMP" evidence="5">
    <location>
        <begin position="35"/>
        <end position="64"/>
    </location>
</feature>
<feature type="binding site" evidence="5">
    <location>
        <position position="201"/>
    </location>
    <ligand>
        <name>ATP</name>
        <dbReference type="ChEBI" id="CHEBI:30616"/>
    </ligand>
</feature>
<sequence length="222" mass="24871">MLKLKTNLHLLGPQGSGKGTQAEILASKLGFSHISVGDLLRKKAAADDDSAKSLKSELDAGKLAPDHLVKQVLETEIIKNQNSSGFIFDGTLRHLDQVKFMQSMWANLSLDEPFVIVLEIEDEESIRRTSKRMVCPKCNYITFAVNENDLNCPKCGTLMVKRSDDTPEAIQKRLKIYHNNTEPVITYFQSLHRVIIIDGRPSIEVVSEAIIQKIKQNNIISL</sequence>
<dbReference type="PATRIC" id="fig|1618334.3.peg.159"/>
<comment type="subcellular location">
    <subcellularLocation>
        <location evidence="5 7">Cytoplasm</location>
    </subcellularLocation>
</comment>
<comment type="caution">
    <text evidence="8">The sequence shown here is derived from an EMBL/GenBank/DDBJ whole genome shotgun (WGS) entry which is preliminary data.</text>
</comment>
<keyword evidence="5" id="KW-0963">Cytoplasm</keyword>
<dbReference type="UniPathway" id="UPA00588">
    <property type="reaction ID" value="UER00649"/>
</dbReference>
<dbReference type="PRINTS" id="PR00094">
    <property type="entry name" value="ADENYLTKNASE"/>
</dbReference>
<comment type="pathway">
    <text evidence="5">Purine metabolism; AMP biosynthesis via salvage pathway; AMP from ADP: step 1/1.</text>
</comment>
<feature type="binding site" evidence="5">
    <location>
        <position position="41"/>
    </location>
    <ligand>
        <name>AMP</name>
        <dbReference type="ChEBI" id="CHEBI:456215"/>
    </ligand>
</feature>
<comment type="catalytic activity">
    <reaction evidence="5 7">
        <text>AMP + ATP = 2 ADP</text>
        <dbReference type="Rhea" id="RHEA:12973"/>
        <dbReference type="ChEBI" id="CHEBI:30616"/>
        <dbReference type="ChEBI" id="CHEBI:456215"/>
        <dbReference type="ChEBI" id="CHEBI:456216"/>
        <dbReference type="EC" id="2.7.4.3"/>
    </reaction>
</comment>
<dbReference type="Proteomes" id="UP000033934">
    <property type="component" value="Unassembled WGS sequence"/>
</dbReference>
<proteinExistence type="inferred from homology"/>
<feature type="binding site" evidence="5">
    <location>
        <position position="132"/>
    </location>
    <ligand>
        <name>ATP</name>
        <dbReference type="ChEBI" id="CHEBI:30616"/>
    </ligand>
</feature>
<evidence type="ECO:0000256" key="5">
    <source>
        <dbReference type="HAMAP-Rule" id="MF_00235"/>
    </source>
</evidence>
<feature type="binding site" evidence="5">
    <location>
        <position position="162"/>
    </location>
    <ligand>
        <name>AMP</name>
        <dbReference type="ChEBI" id="CHEBI:456215"/>
    </ligand>
</feature>
<dbReference type="InterPro" id="IPR006259">
    <property type="entry name" value="Adenyl_kin_sub"/>
</dbReference>
<dbReference type="PANTHER" id="PTHR23359">
    <property type="entry name" value="NUCLEOTIDE KINASE"/>
    <property type="match status" value="1"/>
</dbReference>
<dbReference type="GO" id="GO:0004017">
    <property type="term" value="F:AMP kinase activity"/>
    <property type="evidence" value="ECO:0007669"/>
    <property type="project" value="UniProtKB-UniRule"/>
</dbReference>
<dbReference type="InterPro" id="IPR000850">
    <property type="entry name" value="Adenylat/UMP-CMP_kin"/>
</dbReference>
<feature type="binding site" evidence="5">
    <location>
        <begin position="15"/>
        <end position="20"/>
    </location>
    <ligand>
        <name>ATP</name>
        <dbReference type="ChEBI" id="CHEBI:30616"/>
    </ligand>
</feature>
<dbReference type="HAMAP" id="MF_00235">
    <property type="entry name" value="Adenylate_kinase_Adk"/>
    <property type="match status" value="1"/>
</dbReference>
<dbReference type="CDD" id="cd01428">
    <property type="entry name" value="ADK"/>
    <property type="match status" value="1"/>
</dbReference>
<comment type="caution">
    <text evidence="5">Lacks conserved residue(s) required for the propagation of feature annotation.</text>
</comment>
<gene>
    <name evidence="5" type="primary">adk</name>
    <name evidence="8" type="ORF">UT11_C0007G0039</name>
</gene>
<dbReference type="SUPFAM" id="SSF52540">
    <property type="entry name" value="P-loop containing nucleoside triphosphate hydrolases"/>
    <property type="match status" value="1"/>
</dbReference>
<dbReference type="GO" id="GO:0005737">
    <property type="term" value="C:cytoplasm"/>
    <property type="evidence" value="ECO:0007669"/>
    <property type="project" value="UniProtKB-SubCell"/>
</dbReference>
<comment type="domain">
    <text evidence="5">Consists of three domains, a large central CORE domain and two small peripheral domains, NMPbind and LID, which undergo movements during catalysis. The LID domain closes over the site of phosphoryl transfer upon ATP binding. Assembling and dissambling the active center during each catalytic cycle provides an effective means to prevent ATP hydrolysis.</text>
</comment>
<accession>A0A0G0LH46</accession>
<protein>
    <recommendedName>
        <fullName evidence="5 7">Adenylate kinase</fullName>
        <shortName evidence="5">AK</shortName>
        <ecNumber evidence="5 7">2.7.4.3</ecNumber>
    </recommendedName>
    <alternativeName>
        <fullName evidence="5">ATP-AMP transphosphorylase</fullName>
    </alternativeName>
    <alternativeName>
        <fullName evidence="5">ATP:AMP phosphotransferase</fullName>
    </alternativeName>
    <alternativeName>
        <fullName evidence="5">Adenylate monophosphate kinase</fullName>
    </alternativeName>
</protein>
<dbReference type="InterPro" id="IPR027417">
    <property type="entry name" value="P-loop_NTPase"/>
</dbReference>
<keyword evidence="1 5" id="KW-0808">Transferase</keyword>
<dbReference type="Gene3D" id="3.40.50.300">
    <property type="entry name" value="P-loop containing nucleotide triphosphate hydrolases"/>
    <property type="match status" value="1"/>
</dbReference>
<dbReference type="NCBIfam" id="TIGR01351">
    <property type="entry name" value="adk"/>
    <property type="match status" value="1"/>
</dbReference>
<dbReference type="AlphaFoldDB" id="A0A0G0LH46"/>
<name>A0A0G0LH46_9BACT</name>
<evidence type="ECO:0000256" key="7">
    <source>
        <dbReference type="RuleBase" id="RU003331"/>
    </source>
</evidence>
<evidence type="ECO:0000256" key="1">
    <source>
        <dbReference type="ARBA" id="ARBA00022679"/>
    </source>
</evidence>
<dbReference type="EMBL" id="LBVO01000007">
    <property type="protein sequence ID" value="KKQ90397.1"/>
    <property type="molecule type" value="Genomic_DNA"/>
</dbReference>
<evidence type="ECO:0000256" key="6">
    <source>
        <dbReference type="RuleBase" id="RU003330"/>
    </source>
</evidence>
<organism evidence="8 9">
    <name type="scientific">Berkelbacteria bacterium GW2011_GWA2_38_9</name>
    <dbReference type="NCBI Taxonomy" id="1618334"/>
    <lineage>
        <taxon>Bacteria</taxon>
        <taxon>Candidatus Berkelbacteria</taxon>
    </lineage>
</organism>
<evidence type="ECO:0000256" key="3">
    <source>
        <dbReference type="ARBA" id="ARBA00022741"/>
    </source>
</evidence>
<evidence type="ECO:0000256" key="2">
    <source>
        <dbReference type="ARBA" id="ARBA00022727"/>
    </source>
</evidence>
<keyword evidence="2 5" id="KW-0545">Nucleotide biosynthesis</keyword>
<dbReference type="GO" id="GO:0044209">
    <property type="term" value="P:AMP salvage"/>
    <property type="evidence" value="ECO:0007669"/>
    <property type="project" value="UniProtKB-UniRule"/>
</dbReference>
<comment type="similarity">
    <text evidence="5 6">Belongs to the adenylate kinase family.</text>
</comment>
<evidence type="ECO:0000313" key="9">
    <source>
        <dbReference type="Proteomes" id="UP000033934"/>
    </source>
</evidence>
<feature type="binding site" evidence="5">
    <location>
        <position position="173"/>
    </location>
    <ligand>
        <name>AMP</name>
        <dbReference type="ChEBI" id="CHEBI:456215"/>
    </ligand>
</feature>
<dbReference type="Pfam" id="PF00406">
    <property type="entry name" value="ADK"/>
    <property type="match status" value="1"/>
</dbReference>
<dbReference type="EC" id="2.7.4.3" evidence="5 7"/>
<reference evidence="8 9" key="1">
    <citation type="journal article" date="2015" name="Nature">
        <title>rRNA introns, odd ribosomes, and small enigmatic genomes across a large radiation of phyla.</title>
        <authorList>
            <person name="Brown C.T."/>
            <person name="Hug L.A."/>
            <person name="Thomas B.C."/>
            <person name="Sharon I."/>
            <person name="Castelle C.J."/>
            <person name="Singh A."/>
            <person name="Wilkins M.J."/>
            <person name="Williams K.H."/>
            <person name="Banfield J.F."/>
        </authorList>
    </citation>
    <scope>NUCLEOTIDE SEQUENCE [LARGE SCALE GENOMIC DNA]</scope>
</reference>
<feature type="binding site" evidence="5">
    <location>
        <position position="97"/>
    </location>
    <ligand>
        <name>AMP</name>
        <dbReference type="ChEBI" id="CHEBI:456215"/>
    </ligand>
</feature>
<comment type="subunit">
    <text evidence="5 7">Monomer.</text>
</comment>
<keyword evidence="3 5" id="KW-0547">Nucleotide-binding</keyword>
<keyword evidence="4 5" id="KW-0418">Kinase</keyword>